<dbReference type="VEuPathDB" id="FungiDB:BO82DRAFT_368308"/>
<organism evidence="1 2">
    <name type="scientific">Aspergillus uvarum CBS 121591</name>
    <dbReference type="NCBI Taxonomy" id="1448315"/>
    <lineage>
        <taxon>Eukaryota</taxon>
        <taxon>Fungi</taxon>
        <taxon>Dikarya</taxon>
        <taxon>Ascomycota</taxon>
        <taxon>Pezizomycotina</taxon>
        <taxon>Eurotiomycetes</taxon>
        <taxon>Eurotiomycetidae</taxon>
        <taxon>Eurotiales</taxon>
        <taxon>Aspergillaceae</taxon>
        <taxon>Aspergillus</taxon>
        <taxon>Aspergillus subgen. Circumdati</taxon>
    </lineage>
</organism>
<proteinExistence type="predicted"/>
<accession>A0A319BY98</accession>
<dbReference type="AlphaFoldDB" id="A0A319BY98"/>
<reference evidence="1 2" key="1">
    <citation type="submission" date="2016-12" db="EMBL/GenBank/DDBJ databases">
        <title>The genomes of Aspergillus section Nigri reveals drivers in fungal speciation.</title>
        <authorList>
            <consortium name="DOE Joint Genome Institute"/>
            <person name="Vesth T.C."/>
            <person name="Nybo J."/>
            <person name="Theobald S."/>
            <person name="Brandl J."/>
            <person name="Frisvad J.C."/>
            <person name="Nielsen K.F."/>
            <person name="Lyhne E.K."/>
            <person name="Kogle M.E."/>
            <person name="Kuo A."/>
            <person name="Riley R."/>
            <person name="Clum A."/>
            <person name="Nolan M."/>
            <person name="Lipzen A."/>
            <person name="Salamov A."/>
            <person name="Henrissat B."/>
            <person name="Wiebenga A."/>
            <person name="De Vries R.P."/>
            <person name="Grigoriev I.V."/>
            <person name="Mortensen U.H."/>
            <person name="Andersen M.R."/>
            <person name="Baker S.E."/>
        </authorList>
    </citation>
    <scope>NUCLEOTIDE SEQUENCE [LARGE SCALE GENOMIC DNA]</scope>
    <source>
        <strain evidence="1 2">CBS 121591</strain>
    </source>
</reference>
<dbReference type="GeneID" id="37139854"/>
<gene>
    <name evidence="1" type="ORF">BO82DRAFT_368308</name>
</gene>
<evidence type="ECO:0000313" key="1">
    <source>
        <dbReference type="EMBL" id="PYH77695.1"/>
    </source>
</evidence>
<evidence type="ECO:0000313" key="2">
    <source>
        <dbReference type="Proteomes" id="UP000248340"/>
    </source>
</evidence>
<dbReference type="Proteomes" id="UP000248340">
    <property type="component" value="Unassembled WGS sequence"/>
</dbReference>
<sequence length="107" mass="12537">MSIDNRSILRTRKRNKCINLIPYERFTHTRRPDNPSPTTTTTNYHYHPVLYHFLFLRPPTHHHHPQSESITTSGPPSILSITCTSFPSSYQSQNPPMYQNILVWTMS</sequence>
<dbReference type="EMBL" id="KZ821738">
    <property type="protein sequence ID" value="PYH77695.1"/>
    <property type="molecule type" value="Genomic_DNA"/>
</dbReference>
<protein>
    <submittedName>
        <fullName evidence="1">Uncharacterized protein</fullName>
    </submittedName>
</protein>
<keyword evidence="2" id="KW-1185">Reference proteome</keyword>
<name>A0A319BY98_9EURO</name>
<dbReference type="RefSeq" id="XP_025487895.1">
    <property type="nucleotide sequence ID" value="XM_025637113.1"/>
</dbReference>